<feature type="region of interest" description="Disordered" evidence="4">
    <location>
        <begin position="1648"/>
        <end position="1687"/>
    </location>
</feature>
<feature type="repeat" description="ANK" evidence="3">
    <location>
        <begin position="634"/>
        <end position="666"/>
    </location>
</feature>
<feature type="signal peptide" evidence="5">
    <location>
        <begin position="1"/>
        <end position="19"/>
    </location>
</feature>
<dbReference type="SUPFAM" id="SSF142921">
    <property type="entry name" value="WGR domain-like"/>
    <property type="match status" value="1"/>
</dbReference>
<dbReference type="SMART" id="SM00248">
    <property type="entry name" value="ANK"/>
    <property type="match status" value="21"/>
</dbReference>
<dbReference type="InterPro" id="IPR008893">
    <property type="entry name" value="WGR_domain"/>
</dbReference>
<feature type="domain" description="PARP alpha-helical" evidence="6">
    <location>
        <begin position="1964"/>
        <end position="2111"/>
    </location>
</feature>
<dbReference type="SUPFAM" id="SSF56399">
    <property type="entry name" value="ADP-ribosylation"/>
    <property type="match status" value="1"/>
</dbReference>
<evidence type="ECO:0000256" key="2">
    <source>
        <dbReference type="ARBA" id="ARBA00023043"/>
    </source>
</evidence>
<feature type="compositionally biased region" description="Acidic residues" evidence="4">
    <location>
        <begin position="1655"/>
        <end position="1666"/>
    </location>
</feature>
<keyword evidence="2 3" id="KW-0040">ANK repeat</keyword>
<dbReference type="Proteomes" id="UP000663882">
    <property type="component" value="Unassembled WGS sequence"/>
</dbReference>
<feature type="repeat" description="ANK" evidence="3">
    <location>
        <begin position="670"/>
        <end position="702"/>
    </location>
</feature>
<dbReference type="Gene3D" id="2.20.140.10">
    <property type="entry name" value="WGR domain"/>
    <property type="match status" value="1"/>
</dbReference>
<organism evidence="8 9">
    <name type="scientific">Rotaria sordida</name>
    <dbReference type="NCBI Taxonomy" id="392033"/>
    <lineage>
        <taxon>Eukaryota</taxon>
        <taxon>Metazoa</taxon>
        <taxon>Spiralia</taxon>
        <taxon>Gnathifera</taxon>
        <taxon>Rotifera</taxon>
        <taxon>Eurotatoria</taxon>
        <taxon>Bdelloidea</taxon>
        <taxon>Philodinida</taxon>
        <taxon>Philodinidae</taxon>
        <taxon>Rotaria</taxon>
    </lineage>
</organism>
<dbReference type="EMBL" id="CAJNOO010001950">
    <property type="protein sequence ID" value="CAF1219077.1"/>
    <property type="molecule type" value="Genomic_DNA"/>
</dbReference>
<dbReference type="PROSITE" id="PS50297">
    <property type="entry name" value="ANK_REP_REGION"/>
    <property type="match status" value="7"/>
</dbReference>
<evidence type="ECO:0000259" key="6">
    <source>
        <dbReference type="PROSITE" id="PS51060"/>
    </source>
</evidence>
<evidence type="ECO:0000256" key="4">
    <source>
        <dbReference type="SAM" id="MobiDB-lite"/>
    </source>
</evidence>
<dbReference type="PANTHER" id="PTHR24198">
    <property type="entry name" value="ANKYRIN REPEAT AND PROTEIN KINASE DOMAIN-CONTAINING PROTEIN"/>
    <property type="match status" value="1"/>
</dbReference>
<dbReference type="PROSITE" id="PS51977">
    <property type="entry name" value="WGR"/>
    <property type="match status" value="1"/>
</dbReference>
<dbReference type="PROSITE" id="PS50088">
    <property type="entry name" value="ANK_REPEAT"/>
    <property type="match status" value="9"/>
</dbReference>
<proteinExistence type="predicted"/>
<dbReference type="Gene3D" id="1.25.40.20">
    <property type="entry name" value="Ankyrin repeat-containing domain"/>
    <property type="match status" value="8"/>
</dbReference>
<dbReference type="SUPFAM" id="SSF81321">
    <property type="entry name" value="Family A G protein-coupled receptor-like"/>
    <property type="match status" value="1"/>
</dbReference>
<accession>A0A814XQL3</accession>
<feature type="domain" description="WGR" evidence="7">
    <location>
        <begin position="1829"/>
        <end position="1932"/>
    </location>
</feature>
<dbReference type="InterPro" id="IPR002110">
    <property type="entry name" value="Ankyrin_rpt"/>
</dbReference>
<feature type="repeat" description="ANK" evidence="3">
    <location>
        <begin position="736"/>
        <end position="768"/>
    </location>
</feature>
<dbReference type="CDD" id="cd07997">
    <property type="entry name" value="WGR_PARP"/>
    <property type="match status" value="1"/>
</dbReference>
<evidence type="ECO:0000313" key="9">
    <source>
        <dbReference type="Proteomes" id="UP000663882"/>
    </source>
</evidence>
<dbReference type="PANTHER" id="PTHR24198:SF165">
    <property type="entry name" value="ANKYRIN REPEAT-CONTAINING PROTEIN-RELATED"/>
    <property type="match status" value="1"/>
</dbReference>
<dbReference type="Pfam" id="PF00023">
    <property type="entry name" value="Ank"/>
    <property type="match status" value="2"/>
</dbReference>
<dbReference type="InterPro" id="IPR036616">
    <property type="entry name" value="Poly(ADP-ribose)pol_reg_dom_sf"/>
</dbReference>
<evidence type="ECO:0000256" key="1">
    <source>
        <dbReference type="ARBA" id="ARBA00022737"/>
    </source>
</evidence>
<keyword evidence="5" id="KW-0732">Signal</keyword>
<feature type="repeat" description="ANK" evidence="3">
    <location>
        <begin position="581"/>
        <end position="613"/>
    </location>
</feature>
<feature type="repeat" description="ANK" evidence="3">
    <location>
        <begin position="1243"/>
        <end position="1275"/>
    </location>
</feature>
<feature type="repeat" description="ANK" evidence="3">
    <location>
        <begin position="1591"/>
        <end position="1623"/>
    </location>
</feature>
<feature type="repeat" description="ANK" evidence="3">
    <location>
        <begin position="1164"/>
        <end position="1202"/>
    </location>
</feature>
<dbReference type="SMART" id="SM00773">
    <property type="entry name" value="WGR"/>
    <property type="match status" value="1"/>
</dbReference>
<evidence type="ECO:0000256" key="3">
    <source>
        <dbReference type="PROSITE-ProRule" id="PRU00023"/>
    </source>
</evidence>
<dbReference type="InterPro" id="IPR036930">
    <property type="entry name" value="WGR_dom_sf"/>
</dbReference>
<protein>
    <recommendedName>
        <fullName evidence="10">Poly [ADP-ribose] polymerase</fullName>
    </recommendedName>
</protein>
<dbReference type="Pfam" id="PF05406">
    <property type="entry name" value="WGR"/>
    <property type="match status" value="1"/>
</dbReference>
<dbReference type="InterPro" id="IPR036770">
    <property type="entry name" value="Ankyrin_rpt-contain_sf"/>
</dbReference>
<feature type="chain" id="PRO_5032381307" description="Poly [ADP-ribose] polymerase" evidence="5">
    <location>
        <begin position="20"/>
        <end position="2210"/>
    </location>
</feature>
<dbReference type="Pfam" id="PF02877">
    <property type="entry name" value="PARP_reg"/>
    <property type="match status" value="1"/>
</dbReference>
<evidence type="ECO:0000313" key="8">
    <source>
        <dbReference type="EMBL" id="CAF1219077.1"/>
    </source>
</evidence>
<dbReference type="PROSITE" id="PS51060">
    <property type="entry name" value="PARP_ALPHA_HD"/>
    <property type="match status" value="1"/>
</dbReference>
<dbReference type="Gene3D" id="3.90.228.10">
    <property type="match status" value="1"/>
</dbReference>
<comment type="caution">
    <text evidence="8">The sequence shown here is derived from an EMBL/GenBank/DDBJ whole genome shotgun (WGS) entry which is preliminary data.</text>
</comment>
<dbReference type="OrthoDB" id="2017365at2759"/>
<dbReference type="Gene3D" id="1.20.142.10">
    <property type="entry name" value="Poly(ADP-ribose) polymerase, regulatory domain"/>
    <property type="match status" value="1"/>
</dbReference>
<feature type="repeat" description="ANK" evidence="3">
    <location>
        <begin position="703"/>
        <end position="735"/>
    </location>
</feature>
<sequence length="2210" mass="253216">MIKLVVFSVLLCTFASLLHDPIHRRLIDDEEEERTWCLINLTSNVEIYNSFINIFHFIVPFLLQVISAIRIIISIAKQRVLVNKRHPHIQHIKEQCRNHKQSENTLIYSNKTFLTCRSPTNSFFLCQTLQNVYSDTKQIRIRWYSFADENQDENRIDENTHFKESYQDKLDIDTILTGIESVNRHFDKTITLHEQDISETKHLLQKSIKAGSNETSVVVKSPKSKKRKVTINIDAPLPARKRRRTVDVNDAEQKQPKKKTKVNLFKVQSNRFLKENQTVTEYEVDPFFESNVTVPFISSSVQSKLAIRAVMLNDAELLKSLIDDIDHVYAVHIKRDLPKSLSAIHYAVRNNNTELLKILIEDLLHPKSDRCPYPEVTLQKQTTGNASIRTLGFRTAEIMASRGAREGNNALLKDTADVFSRYDLNYILIFAMENNCSREFYELICTNSYGAKGYDNVIVCIQAGHRKLAASIMDDTNVLSHYGFNELHHQVLSFDQEDLTINSACDVIKQAKGNCQVTPIHCAAINPNAKYLKQLLAVVSEYNIADKEERKPIHYAAACEGSDPLEYLLSKDVKFNEADKNGNTPLHVATRYGRHSNAELLLRKAKEKAESNEPDDLAEYQKYGLASINRMNTAKQCPIHLAVINNHIECIEVLIQYGATIDIFTSVSKEKLTPLMFACQNGFLNIVKCLIKHGARVESRDRFKRTPLIHACMYGHAHIVSYLLRIGANPNVFDSSMNSALVYAVAYGWYFCVRLLMEAGANLNAANCWQVTCLGIGFSKGHYGICDYLLNEHQANINFKNDEGLTIVMLTVDLDISKSSVQQLEYAVVKHNADCTCVDINGSNAFHYLASKSPSESNSTLPKKYYFRMAQILLDHHCNPTQMNNKAQTPLMLALESKNFYIVNFLINQAKLEITLDINRDGKTLLHYFAMNSEDEKFVETLLNLPVTDDLKKMSLTLDNEGRTPFHYCTLRYEECFGRIYYDFENRLSQYQSISKMIRYFLDTLECFSEECIFHLLYEGPSSSQDDQHPLEIFLKKSKNINAYHFGTGDTPLLRVIHSKSYKIISILLQQPSCDVNVAKLSNTYEGGQTPLMTACKLQYFPAIRDLLNHPKCDLLAYDDQHNQALHYFLATSTRSDEYLEIFELFIEKLIAIGKHALNSKGKSGSTPLHIAVLHNQGTVDTINVVEQTLIDNGCDVFIKDDLGNIPLHNVFLGNKSSTDSVELCVLIMQAMNYESLDTKNNEGNTPLRLALFRESAVCIMLLLKRGANLLDENNLSNSVIADCIAMKRLNLLVTFLHQPIDIDLSKFYHKSAPSVSTKVITDTETWKWHFVPETKEKPLEEDSLISLIIRQSNWQGVLSLILDDIDRFHLKYIQVLEAAILYKQLNLVLRLMTTVRNQSVLQGTNTHEQNLFHIVTIQQVADATFLEKFFGYLYKFNIDWNVADKYGMYPLHYACILHYKSLIEFLRKKYPKELDFNQTDRYGNSAYALLFWNSAGNSAIDKGFLRTIIPSGRSLDCLCNYENRVVRNPLSFNFINASSKNTIPQTPVELKAISTIIRTSPLINAVVHHNFELTKFLLELGADVNFSDEEKLTPLMHAVRQNDLHMVKLLLNKDYTLDDDNRSSKTMSHSWGQNVRTKSKPKGFFLGATTTSMADDDNENEEEQQTENKDISDDKEPMNGSNKFKMTSNIDLDATDALGRTCIHHLVQPFAGASYVNCIEILELLHASGVSLTKPDRMHLSPLQYVAKNAGFRRLYDKLIELTNEQPMDIEDLMNQRFIVNDPNKDLLGQTDYYSDAQAYINQYIAARPVDDANSIHKVDRLSNMSETGDIVWDTDKSEPYDVRLTITDVDYGLIGLYNFYRMQIIKHKTKTNLYLLFTRWGRIGDGDGQHQLTPYSSLEECRAEFCKIFRDKTGNAWENTNRFEKKPKKYTFIQLSDHQTHKHKDVPLDFQRLENESEQIPSKLKSEAYKNFFKTFLNDQVIRENINKADLDIEWMPVSQLKTESLQRARDILAKLAADIEQKDKLKLIIQQATSDEAQTLSADSVEKTEFKRLIDSICQLTNEYYSIIPLQGYGAEKLHMIDTVQAIKIQEQKLTDIFELELSYKILLAAEANLNQISPLDYLYKSINCQFEAMNQNDIDSQFILRYIWASAPNTAVEQILKVARPNDDERLFQRNRDNHYLLWHGTNICNLISILTRGTHSFGVYR</sequence>
<name>A0A814XQL3_9BILA</name>
<feature type="repeat" description="ANK" evidence="3">
    <location>
        <begin position="1558"/>
        <end position="1590"/>
    </location>
</feature>
<keyword evidence="1" id="KW-0677">Repeat</keyword>
<dbReference type="GO" id="GO:0003950">
    <property type="term" value="F:NAD+ poly-ADP-ribosyltransferase activity"/>
    <property type="evidence" value="ECO:0007669"/>
    <property type="project" value="InterPro"/>
</dbReference>
<evidence type="ECO:0000256" key="5">
    <source>
        <dbReference type="SAM" id="SignalP"/>
    </source>
</evidence>
<reference evidence="8" key="1">
    <citation type="submission" date="2021-02" db="EMBL/GenBank/DDBJ databases">
        <authorList>
            <person name="Nowell W R."/>
        </authorList>
    </citation>
    <scope>NUCLEOTIDE SEQUENCE</scope>
</reference>
<dbReference type="SUPFAM" id="SSF48403">
    <property type="entry name" value="Ankyrin repeat"/>
    <property type="match status" value="4"/>
</dbReference>
<evidence type="ECO:0000259" key="7">
    <source>
        <dbReference type="PROSITE" id="PS51977"/>
    </source>
</evidence>
<dbReference type="SUPFAM" id="SSF47587">
    <property type="entry name" value="Domain of poly(ADP-ribose) polymerase"/>
    <property type="match status" value="1"/>
</dbReference>
<dbReference type="InterPro" id="IPR004102">
    <property type="entry name" value="Poly(ADP-ribose)pol_reg_dom"/>
</dbReference>
<feature type="compositionally biased region" description="Basic and acidic residues" evidence="4">
    <location>
        <begin position="1667"/>
        <end position="1678"/>
    </location>
</feature>
<dbReference type="Gene3D" id="1.20.1070.10">
    <property type="entry name" value="Rhodopsin 7-helix transmembrane proteins"/>
    <property type="match status" value="1"/>
</dbReference>
<evidence type="ECO:0008006" key="10">
    <source>
        <dbReference type="Google" id="ProtNLM"/>
    </source>
</evidence>
<gene>
    <name evidence="8" type="ORF">RFH988_LOCUS25541</name>
</gene>
<dbReference type="Pfam" id="PF12796">
    <property type="entry name" value="Ank_2"/>
    <property type="match status" value="3"/>
</dbReference>